<reference evidence="4" key="1">
    <citation type="journal article" date="2019" name="Int. J. Syst. Evol. Microbiol.">
        <title>The Global Catalogue of Microorganisms (GCM) 10K type strain sequencing project: providing services to taxonomists for standard genome sequencing and annotation.</title>
        <authorList>
            <consortium name="The Broad Institute Genomics Platform"/>
            <consortium name="The Broad Institute Genome Sequencing Center for Infectious Disease"/>
            <person name="Wu L."/>
            <person name="Ma J."/>
        </authorList>
    </citation>
    <scope>NUCLEOTIDE SEQUENCE [LARGE SCALE GENOMIC DNA]</scope>
    <source>
        <strain evidence="4">JCM 3272</strain>
    </source>
</reference>
<feature type="signal peptide" evidence="1">
    <location>
        <begin position="1"/>
        <end position="33"/>
    </location>
</feature>
<dbReference type="RefSeq" id="WP_344614587.1">
    <property type="nucleotide sequence ID" value="NZ_BAAARV010000033.1"/>
</dbReference>
<dbReference type="PROSITE" id="PS00134">
    <property type="entry name" value="TRYPSIN_HIS"/>
    <property type="match status" value="1"/>
</dbReference>
<feature type="domain" description="Peptidase S1" evidence="2">
    <location>
        <begin position="216"/>
        <end position="440"/>
    </location>
</feature>
<evidence type="ECO:0000256" key="1">
    <source>
        <dbReference type="SAM" id="SignalP"/>
    </source>
</evidence>
<protein>
    <recommendedName>
        <fullName evidence="2">Peptidase S1 domain-containing protein</fullName>
    </recommendedName>
</protein>
<name>A0ABP5TND1_9ACTN</name>
<dbReference type="Gene3D" id="2.40.10.10">
    <property type="entry name" value="Trypsin-like serine proteases"/>
    <property type="match status" value="2"/>
</dbReference>
<sequence length="440" mass="46614">MPNRDPRLRLAGLAAVALMAVPTAALPVSPAFAGDATPTVGRNSDPQSIDNLDPATLMVMRQQEKLHPALQELWDAYYAEPAGSGFAGVAFEGEGLTLYWKGGLTMRMQASVARARKTGAVAVKAAAYSSAELQAEGQKIKDVIGKRSSDIQSIGYEPDGSGLHLKTIPSQQAARLEGSMRAREGRAPLAAAKQVLADAHVGVPVTIETAAEPIRLLSSRTDDRYPWNGGDRFESWRGSSHRMNCTTGFGVHSGGHSWVLTAGHCASTGDWVNQGTSGTSAYYSMGPVNSDDWRSDLLLIDAPGWHVIFDGGPVSSYTKPVHSWGYWAANEQVCQSGMKSGVVCGLKELRSADNMVDCDHPDSDGDCNYLHYGLILCTQVDGKLSGQEGDSGGPVFSLDGDGVRAKGITSAGGGSDFEFQDWADAIRVFGVYPNVSGSTA</sequence>
<organism evidence="3 4">
    <name type="scientific">Dactylosporangium salmoneum</name>
    <dbReference type="NCBI Taxonomy" id="53361"/>
    <lineage>
        <taxon>Bacteria</taxon>
        <taxon>Bacillati</taxon>
        <taxon>Actinomycetota</taxon>
        <taxon>Actinomycetes</taxon>
        <taxon>Micromonosporales</taxon>
        <taxon>Micromonosporaceae</taxon>
        <taxon>Dactylosporangium</taxon>
    </lineage>
</organism>
<dbReference type="Pfam" id="PF13365">
    <property type="entry name" value="Trypsin_2"/>
    <property type="match status" value="1"/>
</dbReference>
<gene>
    <name evidence="3" type="ORF">GCM10010170_046810</name>
</gene>
<dbReference type="EMBL" id="BAAARV010000033">
    <property type="protein sequence ID" value="GAA2354634.1"/>
    <property type="molecule type" value="Genomic_DNA"/>
</dbReference>
<accession>A0ABP5TND1</accession>
<evidence type="ECO:0000259" key="2">
    <source>
        <dbReference type="PROSITE" id="PS50240"/>
    </source>
</evidence>
<dbReference type="PROSITE" id="PS00135">
    <property type="entry name" value="TRYPSIN_SER"/>
    <property type="match status" value="1"/>
</dbReference>
<proteinExistence type="predicted"/>
<comment type="caution">
    <text evidence="3">The sequence shown here is derived from an EMBL/GenBank/DDBJ whole genome shotgun (WGS) entry which is preliminary data.</text>
</comment>
<evidence type="ECO:0000313" key="3">
    <source>
        <dbReference type="EMBL" id="GAA2354634.1"/>
    </source>
</evidence>
<keyword evidence="1" id="KW-0732">Signal</keyword>
<dbReference type="InterPro" id="IPR043504">
    <property type="entry name" value="Peptidase_S1_PA_chymotrypsin"/>
</dbReference>
<dbReference type="InterPro" id="IPR018114">
    <property type="entry name" value="TRYPSIN_HIS"/>
</dbReference>
<dbReference type="SUPFAM" id="SSF50494">
    <property type="entry name" value="Trypsin-like serine proteases"/>
    <property type="match status" value="1"/>
</dbReference>
<dbReference type="Proteomes" id="UP001501444">
    <property type="component" value="Unassembled WGS sequence"/>
</dbReference>
<dbReference type="InterPro" id="IPR001254">
    <property type="entry name" value="Trypsin_dom"/>
</dbReference>
<dbReference type="PROSITE" id="PS50240">
    <property type="entry name" value="TRYPSIN_DOM"/>
    <property type="match status" value="1"/>
</dbReference>
<keyword evidence="4" id="KW-1185">Reference proteome</keyword>
<feature type="chain" id="PRO_5046846880" description="Peptidase S1 domain-containing protein" evidence="1">
    <location>
        <begin position="34"/>
        <end position="440"/>
    </location>
</feature>
<evidence type="ECO:0000313" key="4">
    <source>
        <dbReference type="Proteomes" id="UP001501444"/>
    </source>
</evidence>
<dbReference type="InterPro" id="IPR033116">
    <property type="entry name" value="TRYPSIN_SER"/>
</dbReference>
<dbReference type="InterPro" id="IPR009003">
    <property type="entry name" value="Peptidase_S1_PA"/>
</dbReference>